<protein>
    <submittedName>
        <fullName evidence="1">Uncharacterized protein</fullName>
    </submittedName>
</protein>
<dbReference type="RefSeq" id="WP_344872475.1">
    <property type="nucleotide sequence ID" value="NZ_BAAAZP010000008.1"/>
</dbReference>
<proteinExistence type="predicted"/>
<evidence type="ECO:0000313" key="1">
    <source>
        <dbReference type="EMBL" id="GAA3645377.1"/>
    </source>
</evidence>
<organism evidence="1 2">
    <name type="scientific">Nonomuraea antimicrobica</name>
    <dbReference type="NCBI Taxonomy" id="561173"/>
    <lineage>
        <taxon>Bacteria</taxon>
        <taxon>Bacillati</taxon>
        <taxon>Actinomycetota</taxon>
        <taxon>Actinomycetes</taxon>
        <taxon>Streptosporangiales</taxon>
        <taxon>Streptosporangiaceae</taxon>
        <taxon>Nonomuraea</taxon>
    </lineage>
</organism>
<keyword evidence="2" id="KW-1185">Reference proteome</keyword>
<comment type="caution">
    <text evidence="1">The sequence shown here is derived from an EMBL/GenBank/DDBJ whole genome shotgun (WGS) entry which is preliminary data.</text>
</comment>
<gene>
    <name evidence="1" type="ORF">GCM10022224_004980</name>
</gene>
<name>A0ABP7B0N4_9ACTN</name>
<reference evidence="2" key="1">
    <citation type="journal article" date="2019" name="Int. J. Syst. Evol. Microbiol.">
        <title>The Global Catalogue of Microorganisms (GCM) 10K type strain sequencing project: providing services to taxonomists for standard genome sequencing and annotation.</title>
        <authorList>
            <consortium name="The Broad Institute Genomics Platform"/>
            <consortium name="The Broad Institute Genome Sequencing Center for Infectious Disease"/>
            <person name="Wu L."/>
            <person name="Ma J."/>
        </authorList>
    </citation>
    <scope>NUCLEOTIDE SEQUENCE [LARGE SCALE GENOMIC DNA]</scope>
    <source>
        <strain evidence="2">JCM 16904</strain>
    </source>
</reference>
<sequence>MGSELHSGTAVGSAVDAAEFIVSSARLTELYECAVLLRRTRIRAEEIVNDARALVAEVELQGDAERAFALRGQLDQADEKYRQVLNAYLLISRKIEEERQDILRAHMEPGRSRGLSGVA</sequence>
<dbReference type="Proteomes" id="UP001500902">
    <property type="component" value="Unassembled WGS sequence"/>
</dbReference>
<evidence type="ECO:0000313" key="2">
    <source>
        <dbReference type="Proteomes" id="UP001500902"/>
    </source>
</evidence>
<accession>A0ABP7B0N4</accession>
<dbReference type="EMBL" id="BAAAZP010000008">
    <property type="protein sequence ID" value="GAA3645377.1"/>
    <property type="molecule type" value="Genomic_DNA"/>
</dbReference>